<feature type="signal peptide" evidence="2">
    <location>
        <begin position="1"/>
        <end position="24"/>
    </location>
</feature>
<protein>
    <submittedName>
        <fullName evidence="3">Uncharacterized protein</fullName>
    </submittedName>
</protein>
<proteinExistence type="predicted"/>
<dbReference type="Proteomes" id="UP000001396">
    <property type="component" value="Unassembled WGS sequence"/>
</dbReference>
<dbReference type="RefSeq" id="XP_020436368.1">
    <property type="nucleotide sequence ID" value="XM_020574296.1"/>
</dbReference>
<evidence type="ECO:0000313" key="3">
    <source>
        <dbReference type="EMBL" id="EFA84252.1"/>
    </source>
</evidence>
<feature type="chain" id="PRO_5003041918" evidence="2">
    <location>
        <begin position="25"/>
        <end position="110"/>
    </location>
</feature>
<gene>
    <name evidence="3" type="ORF">PPL_03329</name>
</gene>
<evidence type="ECO:0000256" key="1">
    <source>
        <dbReference type="SAM" id="Phobius"/>
    </source>
</evidence>
<dbReference type="EMBL" id="ADBJ01000010">
    <property type="protein sequence ID" value="EFA84252.1"/>
    <property type="molecule type" value="Genomic_DNA"/>
</dbReference>
<keyword evidence="1" id="KW-0812">Transmembrane</keyword>
<dbReference type="AlphaFoldDB" id="D3B4K4"/>
<dbReference type="GeneID" id="31358851"/>
<name>D3B4K4_HETP5</name>
<comment type="caution">
    <text evidence="3">The sequence shown here is derived from an EMBL/GenBank/DDBJ whole genome shotgun (WGS) entry which is preliminary data.</text>
</comment>
<evidence type="ECO:0000256" key="2">
    <source>
        <dbReference type="SAM" id="SignalP"/>
    </source>
</evidence>
<keyword evidence="2" id="KW-0732">Signal</keyword>
<sequence length="110" mass="11968">MYKIFKVLIIVIIVLCIYCQSCSSEDSPNNDSALGEPFSYAVSKNTEIIDSTKNDSSASSKDDKSTVGVEISGNIGSSISFAFDFKSSSSINYPPLILSFSIIFLILLYI</sequence>
<keyword evidence="4" id="KW-1185">Reference proteome</keyword>
<keyword evidence="1" id="KW-0472">Membrane</keyword>
<reference evidence="3 4" key="1">
    <citation type="journal article" date="2011" name="Genome Res.">
        <title>Phylogeny-wide analysis of social amoeba genomes highlights ancient origins for complex intercellular communication.</title>
        <authorList>
            <person name="Heidel A.J."/>
            <person name="Lawal H.M."/>
            <person name="Felder M."/>
            <person name="Schilde C."/>
            <person name="Helps N.R."/>
            <person name="Tunggal B."/>
            <person name="Rivero F."/>
            <person name="John U."/>
            <person name="Schleicher M."/>
            <person name="Eichinger L."/>
            <person name="Platzer M."/>
            <person name="Noegel A.A."/>
            <person name="Schaap P."/>
            <person name="Gloeckner G."/>
        </authorList>
    </citation>
    <scope>NUCLEOTIDE SEQUENCE [LARGE SCALE GENOMIC DNA]</scope>
    <source>
        <strain evidence="4">ATCC 26659 / Pp 5 / PN500</strain>
    </source>
</reference>
<evidence type="ECO:0000313" key="4">
    <source>
        <dbReference type="Proteomes" id="UP000001396"/>
    </source>
</evidence>
<keyword evidence="1" id="KW-1133">Transmembrane helix</keyword>
<accession>D3B4K4</accession>
<feature type="transmembrane region" description="Helical" evidence="1">
    <location>
        <begin position="91"/>
        <end position="109"/>
    </location>
</feature>
<organism evidence="3 4">
    <name type="scientific">Heterostelium pallidum (strain ATCC 26659 / Pp 5 / PN500)</name>
    <name type="common">Cellular slime mold</name>
    <name type="synonym">Polysphondylium pallidum</name>
    <dbReference type="NCBI Taxonomy" id="670386"/>
    <lineage>
        <taxon>Eukaryota</taxon>
        <taxon>Amoebozoa</taxon>
        <taxon>Evosea</taxon>
        <taxon>Eumycetozoa</taxon>
        <taxon>Dictyostelia</taxon>
        <taxon>Acytosteliales</taxon>
        <taxon>Acytosteliaceae</taxon>
        <taxon>Heterostelium</taxon>
    </lineage>
</organism>
<dbReference type="InParanoid" id="D3B4K4"/>